<dbReference type="EMBL" id="JADION010000009">
    <property type="protein sequence ID" value="MBF4102401.1"/>
    <property type="molecule type" value="Genomic_DNA"/>
</dbReference>
<name>A0A930UTG8_9PAST</name>
<sequence length="37" mass="3999">MSNGETVEVKAKDASDNLSDAATTTVQTPLHRQRQQA</sequence>
<comment type="caution">
    <text evidence="2">The sequence shown here is derived from an EMBL/GenBank/DDBJ whole genome shotgun (WGS) entry which is preliminary data.</text>
</comment>
<evidence type="ECO:0000256" key="1">
    <source>
        <dbReference type="SAM" id="MobiDB-lite"/>
    </source>
</evidence>
<reference evidence="2" key="1">
    <citation type="submission" date="2020-11" db="EMBL/GenBank/DDBJ databases">
        <title>Gallibacterium anatis 1637, full genome, WGS.</title>
        <authorList>
            <person name="Laishevtcev A.I."/>
            <person name="Yakimova E.A."/>
            <person name="Petkovich D."/>
            <person name="Stepanova T.V."/>
            <person name="Kalendr R.S."/>
            <person name="Rubalsky E.O."/>
            <person name="Zulkarneev E.R."/>
            <person name="Aleshkin A.V."/>
        </authorList>
    </citation>
    <scope>NUCLEOTIDE SEQUENCE</scope>
    <source>
        <strain evidence="2">1637</strain>
    </source>
</reference>
<organism evidence="2">
    <name type="scientific">Gallibacterium anatis</name>
    <dbReference type="NCBI Taxonomy" id="750"/>
    <lineage>
        <taxon>Bacteria</taxon>
        <taxon>Pseudomonadati</taxon>
        <taxon>Pseudomonadota</taxon>
        <taxon>Gammaproteobacteria</taxon>
        <taxon>Pasteurellales</taxon>
        <taxon>Pasteurellaceae</taxon>
        <taxon>Gallibacterium</taxon>
    </lineage>
</organism>
<gene>
    <name evidence="2" type="ORF">INT80_04285</name>
</gene>
<feature type="region of interest" description="Disordered" evidence="1">
    <location>
        <begin position="1"/>
        <end position="37"/>
    </location>
</feature>
<protein>
    <submittedName>
        <fullName evidence="2">Uncharacterized protein</fullName>
    </submittedName>
</protein>
<proteinExistence type="predicted"/>
<dbReference type="AlphaFoldDB" id="A0A930UTG8"/>
<feature type="compositionally biased region" description="Polar residues" evidence="1">
    <location>
        <begin position="16"/>
        <end position="30"/>
    </location>
</feature>
<evidence type="ECO:0000313" key="2">
    <source>
        <dbReference type="EMBL" id="MBF4102401.1"/>
    </source>
</evidence>
<accession>A0A930UTG8</accession>